<dbReference type="GO" id="GO:0000328">
    <property type="term" value="C:fungal-type vacuole lumen"/>
    <property type="evidence" value="ECO:0007669"/>
    <property type="project" value="TreeGrafter"/>
</dbReference>
<dbReference type="Pfam" id="PF07687">
    <property type="entry name" value="M20_dimer"/>
    <property type="match status" value="1"/>
</dbReference>
<feature type="binding site" evidence="7">
    <location>
        <position position="547"/>
    </location>
    <ligand>
        <name>Zn(2+)</name>
        <dbReference type="ChEBI" id="CHEBI:29105"/>
        <label>1</label>
    </ligand>
</feature>
<dbReference type="GO" id="GO:0051603">
    <property type="term" value="P:proteolysis involved in protein catabolic process"/>
    <property type="evidence" value="ECO:0007669"/>
    <property type="project" value="TreeGrafter"/>
</dbReference>
<keyword evidence="10" id="KW-1185">Reference proteome</keyword>
<dbReference type="InterPro" id="IPR001261">
    <property type="entry name" value="ArgE/DapE_CS"/>
</dbReference>
<evidence type="ECO:0000256" key="6">
    <source>
        <dbReference type="PIRSR" id="PIRSR037217-1"/>
    </source>
</evidence>
<feature type="active site" description="Proton acceptor" evidence="6">
    <location>
        <position position="223"/>
    </location>
</feature>
<dbReference type="SUPFAM" id="SSF55031">
    <property type="entry name" value="Bacterial exopeptidase dimerisation domain"/>
    <property type="match status" value="1"/>
</dbReference>
<accession>A0A9W8IS82</accession>
<evidence type="ECO:0000256" key="2">
    <source>
        <dbReference type="ARBA" id="ARBA00022670"/>
    </source>
</evidence>
<dbReference type="PANTHER" id="PTHR45962:SF1">
    <property type="entry name" value="N-FATTY-ACYL-AMINO ACID SYNTHASE_HYDROLASE PM20D1"/>
    <property type="match status" value="1"/>
</dbReference>
<dbReference type="CDD" id="cd05674">
    <property type="entry name" value="M20_yscS"/>
    <property type="match status" value="1"/>
</dbReference>
<evidence type="ECO:0000313" key="9">
    <source>
        <dbReference type="EMBL" id="KAJ2920854.1"/>
    </source>
</evidence>
<keyword evidence="2" id="KW-0645">Protease</keyword>
<dbReference type="Gene3D" id="3.30.70.360">
    <property type="match status" value="1"/>
</dbReference>
<dbReference type="AlphaFoldDB" id="A0A9W8IS82"/>
<sequence length="578" mass="62773">MEKHSHSLSSLFVQSNPSRRTRFSFVQGLAIVLLVLGVVDAASLPGNATTSGAEVATTANSTFDKGCPQASVVRPTQNKELWEGVTREITSEAFRNDAVGKLTRAVQIPTESFDDMGPVGQDPRWAAFEPFHEYLQTTFPLVHSTLNRTKVNTYGLVYEWGAAGPITAKPVLFAAHQDVVSVENTTVGQWTHPPYSGFYDETLLQKGFTQPRRPVILAFGFDEEISGFQGASELAKFIEGKYGKDGVAMIIDEGLGFSEQYGTPIATPGISEKGSFNMQLEVRATGGHSSVPPPHTGIGILAALLVQIEANPFEARLVRYFISPTALPTYATFQCIAEHAKDVPQDLRTVVLQAAESDNALQALESIITRDNVLKSLIGTTQSINVVQGGVKSNVLPERSWAVVNHRIGATSSVSELKTRNAQVLETVAQRFNLSYNAFGTQVFGDAASLPSLALTDISNGGLEPAPLSPTSTTDLPYQLLSGTIKAVYSAHRGDFQGETSDIVVAPGMMPANTDTRHYWNLTRHIFRYSHLNGGKNGGSQLNWGIHTVNEFIPVDEWLENIQFYTTLILNADEATDL</sequence>
<feature type="active site" evidence="6">
    <location>
        <position position="178"/>
    </location>
</feature>
<keyword evidence="4" id="KW-0378">Hydrolase</keyword>
<feature type="non-terminal residue" evidence="9">
    <location>
        <position position="578"/>
    </location>
</feature>
<dbReference type="InterPro" id="IPR017141">
    <property type="entry name" value="Pept_M20_carboxypep"/>
</dbReference>
<dbReference type="Gene3D" id="1.10.150.900">
    <property type="match status" value="1"/>
</dbReference>
<evidence type="ECO:0000313" key="10">
    <source>
        <dbReference type="Proteomes" id="UP001140091"/>
    </source>
</evidence>
<feature type="binding site" evidence="7">
    <location>
        <position position="224"/>
    </location>
    <ligand>
        <name>Zn(2+)</name>
        <dbReference type="ChEBI" id="CHEBI:29105"/>
        <label>1</label>
    </ligand>
</feature>
<feature type="domain" description="Peptidase M20 dimerisation" evidence="8">
    <location>
        <begin position="270"/>
        <end position="429"/>
    </location>
</feature>
<feature type="binding site" evidence="7">
    <location>
        <position position="176"/>
    </location>
    <ligand>
        <name>Zn(2+)</name>
        <dbReference type="ChEBI" id="CHEBI:29105"/>
        <label>2</label>
    </ligand>
</feature>
<dbReference type="Pfam" id="PF01546">
    <property type="entry name" value="Peptidase_M20"/>
    <property type="match status" value="1"/>
</dbReference>
<comment type="caution">
    <text evidence="9">The sequence shown here is derived from an EMBL/GenBank/DDBJ whole genome shotgun (WGS) entry which is preliminary data.</text>
</comment>
<comment type="similarity">
    <text evidence="1">Belongs to the peptidase M20A family.</text>
</comment>
<dbReference type="PIRSF" id="PIRSF037217">
    <property type="entry name" value="Carboxypeptidase_S"/>
    <property type="match status" value="1"/>
</dbReference>
<dbReference type="OrthoDB" id="3064516at2759"/>
<evidence type="ECO:0000256" key="3">
    <source>
        <dbReference type="ARBA" id="ARBA00022723"/>
    </source>
</evidence>
<dbReference type="InterPro" id="IPR047177">
    <property type="entry name" value="Pept_M20A"/>
</dbReference>
<dbReference type="SUPFAM" id="SSF53187">
    <property type="entry name" value="Zn-dependent exopeptidases"/>
    <property type="match status" value="1"/>
</dbReference>
<gene>
    <name evidence="9" type="ORF">H1R20_g16241</name>
</gene>
<dbReference type="EMBL" id="JANBPK010001743">
    <property type="protein sequence ID" value="KAJ2920854.1"/>
    <property type="molecule type" value="Genomic_DNA"/>
</dbReference>
<dbReference type="InterPro" id="IPR011650">
    <property type="entry name" value="Peptidase_M20_dimer"/>
</dbReference>
<dbReference type="Proteomes" id="UP001140091">
    <property type="component" value="Unassembled WGS sequence"/>
</dbReference>
<dbReference type="PROSITE" id="PS00758">
    <property type="entry name" value="ARGE_DAPE_CPG2_1"/>
    <property type="match status" value="1"/>
</dbReference>
<keyword evidence="3 7" id="KW-0479">Metal-binding</keyword>
<proteinExistence type="inferred from homology"/>
<name>A0A9W8IS82_9AGAR</name>
<evidence type="ECO:0000256" key="5">
    <source>
        <dbReference type="ARBA" id="ARBA00022833"/>
    </source>
</evidence>
<dbReference type="Gene3D" id="3.40.630.10">
    <property type="entry name" value="Zn peptidases"/>
    <property type="match status" value="2"/>
</dbReference>
<dbReference type="GO" id="GO:0046872">
    <property type="term" value="F:metal ion binding"/>
    <property type="evidence" value="ECO:0007669"/>
    <property type="project" value="UniProtKB-KW"/>
</dbReference>
<organism evidence="9 10">
    <name type="scientific">Candolleomyces eurysporus</name>
    <dbReference type="NCBI Taxonomy" id="2828524"/>
    <lineage>
        <taxon>Eukaryota</taxon>
        <taxon>Fungi</taxon>
        <taxon>Dikarya</taxon>
        <taxon>Basidiomycota</taxon>
        <taxon>Agaricomycotina</taxon>
        <taxon>Agaricomycetes</taxon>
        <taxon>Agaricomycetidae</taxon>
        <taxon>Agaricales</taxon>
        <taxon>Agaricineae</taxon>
        <taxon>Psathyrellaceae</taxon>
        <taxon>Candolleomyces</taxon>
    </lineage>
</organism>
<dbReference type="InterPro" id="IPR036264">
    <property type="entry name" value="Bact_exopeptidase_dim_dom"/>
</dbReference>
<dbReference type="PANTHER" id="PTHR45962">
    <property type="entry name" value="N-FATTY-ACYL-AMINO ACID SYNTHASE/HYDROLASE PM20D1"/>
    <property type="match status" value="1"/>
</dbReference>
<feature type="binding site" evidence="7">
    <location>
        <position position="252"/>
    </location>
    <ligand>
        <name>Zn(2+)</name>
        <dbReference type="ChEBI" id="CHEBI:29105"/>
        <label>2</label>
    </ligand>
</feature>
<dbReference type="GO" id="GO:0004181">
    <property type="term" value="F:metallocarboxypeptidase activity"/>
    <property type="evidence" value="ECO:0007669"/>
    <property type="project" value="InterPro"/>
</dbReference>
<evidence type="ECO:0000256" key="1">
    <source>
        <dbReference type="ARBA" id="ARBA00006247"/>
    </source>
</evidence>
<protein>
    <recommendedName>
        <fullName evidence="8">Peptidase M20 dimerisation domain-containing protein</fullName>
    </recommendedName>
</protein>
<dbReference type="InterPro" id="IPR002933">
    <property type="entry name" value="Peptidase_M20"/>
</dbReference>
<evidence type="ECO:0000259" key="8">
    <source>
        <dbReference type="Pfam" id="PF07687"/>
    </source>
</evidence>
<reference evidence="9" key="1">
    <citation type="submission" date="2022-06" db="EMBL/GenBank/DDBJ databases">
        <title>Genome Sequence of Candolleomyces eurysporus.</title>
        <authorList>
            <person name="Buettner E."/>
        </authorList>
    </citation>
    <scope>NUCLEOTIDE SEQUENCE</scope>
    <source>
        <strain evidence="9">VTCC 930004</strain>
    </source>
</reference>
<evidence type="ECO:0000256" key="4">
    <source>
        <dbReference type="ARBA" id="ARBA00022801"/>
    </source>
</evidence>
<keyword evidence="5 7" id="KW-0862">Zinc</keyword>
<evidence type="ECO:0000256" key="7">
    <source>
        <dbReference type="PIRSR" id="PIRSR037217-2"/>
    </source>
</evidence>